<dbReference type="EMBL" id="SUNJ01013362">
    <property type="protein sequence ID" value="TPP57317.1"/>
    <property type="molecule type" value="Genomic_DNA"/>
</dbReference>
<dbReference type="Proteomes" id="UP000316759">
    <property type="component" value="Unassembled WGS sequence"/>
</dbReference>
<proteinExistence type="predicted"/>
<gene>
    <name evidence="2" type="ORF">FGIG_02866</name>
</gene>
<comment type="caution">
    <text evidence="2">The sequence shown here is derived from an EMBL/GenBank/DDBJ whole genome shotgun (WGS) entry which is preliminary data.</text>
</comment>
<evidence type="ECO:0000313" key="3">
    <source>
        <dbReference type="Proteomes" id="UP000316759"/>
    </source>
</evidence>
<dbReference type="AlphaFoldDB" id="A0A504YHE1"/>
<protein>
    <submittedName>
        <fullName evidence="2">Uncharacterized protein</fullName>
    </submittedName>
</protein>
<keyword evidence="3" id="KW-1185">Reference proteome</keyword>
<dbReference type="STRING" id="46835.A0A504YHE1"/>
<feature type="region of interest" description="Disordered" evidence="1">
    <location>
        <begin position="60"/>
        <end position="80"/>
    </location>
</feature>
<name>A0A504YHE1_FASGI</name>
<organism evidence="2 3">
    <name type="scientific">Fasciola gigantica</name>
    <name type="common">Giant liver fluke</name>
    <dbReference type="NCBI Taxonomy" id="46835"/>
    <lineage>
        <taxon>Eukaryota</taxon>
        <taxon>Metazoa</taxon>
        <taxon>Spiralia</taxon>
        <taxon>Lophotrochozoa</taxon>
        <taxon>Platyhelminthes</taxon>
        <taxon>Trematoda</taxon>
        <taxon>Digenea</taxon>
        <taxon>Plagiorchiida</taxon>
        <taxon>Echinostomata</taxon>
        <taxon>Echinostomatoidea</taxon>
        <taxon>Fasciolidae</taxon>
        <taxon>Fasciola</taxon>
    </lineage>
</organism>
<reference evidence="2 3" key="1">
    <citation type="submission" date="2019-04" db="EMBL/GenBank/DDBJ databases">
        <title>Annotation for the trematode Fasciola gigantica.</title>
        <authorList>
            <person name="Choi Y.-J."/>
        </authorList>
    </citation>
    <scope>NUCLEOTIDE SEQUENCE [LARGE SCALE GENOMIC DNA]</scope>
    <source>
        <strain evidence="2">Uganda_cow_1</strain>
    </source>
</reference>
<evidence type="ECO:0000256" key="1">
    <source>
        <dbReference type="SAM" id="MobiDB-lite"/>
    </source>
</evidence>
<accession>A0A504YHE1</accession>
<evidence type="ECO:0000313" key="2">
    <source>
        <dbReference type="EMBL" id="TPP57317.1"/>
    </source>
</evidence>
<sequence length="114" mass="13019">MAHESIVHRSKGQTPHLLCAGGEKVVSFDLRTSYIGRLPQTVTENLVGFKGKLIKKQELARRNLRRSHRQQKEYDKKAHRSPLKVGDTVFLHAEAIPMGVPEKLHKQWTEPFVA</sequence>